<protein>
    <submittedName>
        <fullName evidence="3">T5orf172 domain-containing protein</fullName>
    </submittedName>
</protein>
<name>A0A0N4TJ66_BRUPA</name>
<reference evidence="3" key="1">
    <citation type="submission" date="2017-02" db="UniProtKB">
        <authorList>
            <consortium name="WormBaseParasite"/>
        </authorList>
    </citation>
    <scope>IDENTIFICATION</scope>
</reference>
<dbReference type="AlphaFoldDB" id="A0A0N4TJ66"/>
<dbReference type="WBParaSite" id="BPAG_0000832701-mRNA-1">
    <property type="protein sequence ID" value="BPAG_0000832701-mRNA-1"/>
    <property type="gene ID" value="BPAG_0000832701"/>
</dbReference>
<dbReference type="Proteomes" id="UP000278627">
    <property type="component" value="Unassembled WGS sequence"/>
</dbReference>
<organism evidence="3">
    <name type="scientific">Brugia pahangi</name>
    <name type="common">Filarial nematode worm</name>
    <dbReference type="NCBI Taxonomy" id="6280"/>
    <lineage>
        <taxon>Eukaryota</taxon>
        <taxon>Metazoa</taxon>
        <taxon>Ecdysozoa</taxon>
        <taxon>Nematoda</taxon>
        <taxon>Chromadorea</taxon>
        <taxon>Rhabditida</taxon>
        <taxon>Spirurina</taxon>
        <taxon>Spiruromorpha</taxon>
        <taxon>Filarioidea</taxon>
        <taxon>Onchocercidae</taxon>
        <taxon>Brugia</taxon>
    </lineage>
</organism>
<gene>
    <name evidence="1" type="ORF">BPAG_LOCUS8289</name>
</gene>
<proteinExistence type="predicted"/>
<sequence>TYIYIYIYRKILVKCLPKSKYQIDKIKNHSQYDLQHCICLKIIPKCDCNKINKVELTAHQQLDQFYQADSLVITSTTTKTIATISQQPEQQQQQQYYEQHQQEQQLSIGIPICLQRCMKKQYFTLSTILSKHV</sequence>
<evidence type="ECO:0000313" key="3">
    <source>
        <dbReference type="WBParaSite" id="BPAG_0000832701-mRNA-1"/>
    </source>
</evidence>
<accession>A0A0N4TJ66</accession>
<evidence type="ECO:0000313" key="1">
    <source>
        <dbReference type="EMBL" id="VDN89475.1"/>
    </source>
</evidence>
<keyword evidence="2" id="KW-1185">Reference proteome</keyword>
<evidence type="ECO:0000313" key="2">
    <source>
        <dbReference type="Proteomes" id="UP000278627"/>
    </source>
</evidence>
<dbReference type="EMBL" id="UZAD01013133">
    <property type="protein sequence ID" value="VDN89475.1"/>
    <property type="molecule type" value="Genomic_DNA"/>
</dbReference>
<reference evidence="1 2" key="2">
    <citation type="submission" date="2018-11" db="EMBL/GenBank/DDBJ databases">
        <authorList>
            <consortium name="Pathogen Informatics"/>
        </authorList>
    </citation>
    <scope>NUCLEOTIDE SEQUENCE [LARGE SCALE GENOMIC DNA]</scope>
</reference>